<organism evidence="3 4">
    <name type="scientific">Mycena pura</name>
    <dbReference type="NCBI Taxonomy" id="153505"/>
    <lineage>
        <taxon>Eukaryota</taxon>
        <taxon>Fungi</taxon>
        <taxon>Dikarya</taxon>
        <taxon>Basidiomycota</taxon>
        <taxon>Agaricomycotina</taxon>
        <taxon>Agaricomycetes</taxon>
        <taxon>Agaricomycetidae</taxon>
        <taxon>Agaricales</taxon>
        <taxon>Marasmiineae</taxon>
        <taxon>Mycenaceae</taxon>
        <taxon>Mycena</taxon>
    </lineage>
</organism>
<dbReference type="AlphaFoldDB" id="A0AAD6UTP2"/>
<keyword evidence="2" id="KW-1133">Transmembrane helix</keyword>
<feature type="region of interest" description="Disordered" evidence="1">
    <location>
        <begin position="1"/>
        <end position="33"/>
    </location>
</feature>
<evidence type="ECO:0000313" key="4">
    <source>
        <dbReference type="Proteomes" id="UP001219525"/>
    </source>
</evidence>
<keyword evidence="4" id="KW-1185">Reference proteome</keyword>
<sequence length="664" mass="71564">MYSPPALRSQSQSDQDLYSQGDTSDPKLEVSSPTIFNRREDRRRFEFRTFLSSLFGWPLIVIGGHTVLQVFAWTFFATVERRKFIVLPSPAATYMDYNAHLGTLISTAISTVLAAASSYLFSLGLRRSLVLNLNRPMTLGTFFSTVAISSRSLVLNPWKRKWTPMSIVFVLLTGVQTTGWTTLLTPVAITIQTPLIGTEINLSSNLLAQMQSSGALDGCIFNTSILPAFAAGQVEAGYAAAKHSLDFPASFTLMSQNFDVSTAGILPMTLSDVNATSWFSGVSVIPGTLRFQPNYDPPSGLNERYSMVQQGPHSVIAIFYFRLFNPQKGFTANVSCTFQDVLTDTNPAVVLQTVQSWTNNLAPDALVFTQMNYAQCAVPQKSPISSTYAYTDSKRNYVLLVGCVDGGNYTLVLTSGGAYNFLKTTVCTFTPKITRVQVVYTDANLYAGTIQTDTSDTGAVADEGGLAGLSAVITIADMVFFSQATQTNTFGDEIKSLIANVNDDAAFVEDDILRSVEQYITGVAEYSGSVFRACLSGKNGVFPGGVPANMTTTSNGLYLSDTFGWTKQSAAAGWALLPGFVVALVTITVVVTAVAKHASDGEHPPFDPSNSRHLVAAAVAGGLHETFTSTEEEDIRRAESYSVVLGYIPGRGPALIRTSVTESA</sequence>
<keyword evidence="2" id="KW-0812">Transmembrane</keyword>
<feature type="transmembrane region" description="Helical" evidence="2">
    <location>
        <begin position="54"/>
        <end position="76"/>
    </location>
</feature>
<keyword evidence="2" id="KW-0472">Membrane</keyword>
<proteinExistence type="predicted"/>
<name>A0AAD6UTP2_9AGAR</name>
<evidence type="ECO:0000313" key="3">
    <source>
        <dbReference type="EMBL" id="KAJ7192565.1"/>
    </source>
</evidence>
<feature type="transmembrane region" description="Helical" evidence="2">
    <location>
        <begin position="97"/>
        <end position="117"/>
    </location>
</feature>
<comment type="caution">
    <text evidence="3">The sequence shown here is derived from an EMBL/GenBank/DDBJ whole genome shotgun (WGS) entry which is preliminary data.</text>
</comment>
<feature type="compositionally biased region" description="Low complexity" evidence="1">
    <location>
        <begin position="9"/>
        <end position="22"/>
    </location>
</feature>
<reference evidence="3" key="1">
    <citation type="submission" date="2023-03" db="EMBL/GenBank/DDBJ databases">
        <title>Massive genome expansion in bonnet fungi (Mycena s.s.) driven by repeated elements and novel gene families across ecological guilds.</title>
        <authorList>
            <consortium name="Lawrence Berkeley National Laboratory"/>
            <person name="Harder C.B."/>
            <person name="Miyauchi S."/>
            <person name="Viragh M."/>
            <person name="Kuo A."/>
            <person name="Thoen E."/>
            <person name="Andreopoulos B."/>
            <person name="Lu D."/>
            <person name="Skrede I."/>
            <person name="Drula E."/>
            <person name="Henrissat B."/>
            <person name="Morin E."/>
            <person name="Kohler A."/>
            <person name="Barry K."/>
            <person name="LaButti K."/>
            <person name="Morin E."/>
            <person name="Salamov A."/>
            <person name="Lipzen A."/>
            <person name="Mereny Z."/>
            <person name="Hegedus B."/>
            <person name="Baldrian P."/>
            <person name="Stursova M."/>
            <person name="Weitz H."/>
            <person name="Taylor A."/>
            <person name="Grigoriev I.V."/>
            <person name="Nagy L.G."/>
            <person name="Martin F."/>
            <person name="Kauserud H."/>
        </authorList>
    </citation>
    <scope>NUCLEOTIDE SEQUENCE</scope>
    <source>
        <strain evidence="3">9144</strain>
    </source>
</reference>
<evidence type="ECO:0000256" key="1">
    <source>
        <dbReference type="SAM" id="MobiDB-lite"/>
    </source>
</evidence>
<feature type="transmembrane region" description="Helical" evidence="2">
    <location>
        <begin position="167"/>
        <end position="189"/>
    </location>
</feature>
<evidence type="ECO:0000256" key="2">
    <source>
        <dbReference type="SAM" id="Phobius"/>
    </source>
</evidence>
<accession>A0AAD6UTP2</accession>
<dbReference type="EMBL" id="JARJCW010000118">
    <property type="protein sequence ID" value="KAJ7192565.1"/>
    <property type="molecule type" value="Genomic_DNA"/>
</dbReference>
<gene>
    <name evidence="3" type="ORF">GGX14DRAFT_479910</name>
</gene>
<evidence type="ECO:0008006" key="5">
    <source>
        <dbReference type="Google" id="ProtNLM"/>
    </source>
</evidence>
<feature type="transmembrane region" description="Helical" evidence="2">
    <location>
        <begin position="137"/>
        <end position="155"/>
    </location>
</feature>
<protein>
    <recommendedName>
        <fullName evidence="5">Transmembrane protein</fullName>
    </recommendedName>
</protein>
<dbReference type="Proteomes" id="UP001219525">
    <property type="component" value="Unassembled WGS sequence"/>
</dbReference>
<feature type="transmembrane region" description="Helical" evidence="2">
    <location>
        <begin position="571"/>
        <end position="595"/>
    </location>
</feature>